<keyword evidence="6" id="KW-1185">Reference proteome</keyword>
<comment type="caution">
    <text evidence="5">The sequence shown here is derived from an EMBL/GenBank/DDBJ whole genome shotgun (WGS) entry which is preliminary data.</text>
</comment>
<dbReference type="Gene3D" id="1.10.260.40">
    <property type="entry name" value="lambda repressor-like DNA-binding domains"/>
    <property type="match status" value="1"/>
</dbReference>
<sequence>MVTIYDVAKRVGCAPSTISKYITKHGYVSQQLGQRIALAIQELDYHYNGMARSLSTNTNNRIGIMVPFLNHPYFQGLVSAISEAATAVNKEVIIFPTKYDINREKHYLAELEHQLISGLIITSHALPYQEIAQYKRFGEIVFCETLADESVKSVNINRYSAFIDLFKTLKKNVKSNIGFLLIRPAKQSITTRDTLKAYQEVFHSPIPSNSIQYHCCTAPDGQKAVAKIIKKNPQLQVLLTEGDASAAGAFKYLQKIKHDHIMIIGQGNRLPSQLLNFSSIDQHITQIGQKAVALVLDHSARKKEDVSFNIIWRK</sequence>
<dbReference type="RefSeq" id="WP_182596065.1">
    <property type="nucleotide sequence ID" value="NZ_JACIVA010000045.1"/>
</dbReference>
<dbReference type="SUPFAM" id="SSF47413">
    <property type="entry name" value="lambda repressor-like DNA-binding domains"/>
    <property type="match status" value="1"/>
</dbReference>
<keyword evidence="1" id="KW-0805">Transcription regulation</keyword>
<gene>
    <name evidence="5" type="ORF">H5S09_05180</name>
</gene>
<dbReference type="GO" id="GO:0003700">
    <property type="term" value="F:DNA-binding transcription factor activity"/>
    <property type="evidence" value="ECO:0007669"/>
    <property type="project" value="TreeGrafter"/>
</dbReference>
<evidence type="ECO:0000256" key="2">
    <source>
        <dbReference type="ARBA" id="ARBA00023125"/>
    </source>
</evidence>
<evidence type="ECO:0000313" key="6">
    <source>
        <dbReference type="Proteomes" id="UP000517106"/>
    </source>
</evidence>
<dbReference type="Gene3D" id="3.40.50.2300">
    <property type="match status" value="2"/>
</dbReference>
<evidence type="ECO:0000256" key="1">
    <source>
        <dbReference type="ARBA" id="ARBA00023015"/>
    </source>
</evidence>
<dbReference type="Pfam" id="PF00532">
    <property type="entry name" value="Peripla_BP_1"/>
    <property type="match status" value="1"/>
</dbReference>
<proteinExistence type="predicted"/>
<evidence type="ECO:0000256" key="3">
    <source>
        <dbReference type="ARBA" id="ARBA00023163"/>
    </source>
</evidence>
<dbReference type="SMART" id="SM00354">
    <property type="entry name" value="HTH_LACI"/>
    <property type="match status" value="1"/>
</dbReference>
<accession>A0A7W3UKM6</accession>
<reference evidence="5 6" key="1">
    <citation type="submission" date="2020-07" db="EMBL/GenBank/DDBJ databases">
        <title>Description of Limosilactobacillus balticus sp. nov., Limosilactobacillus agrestis sp. nov., Limosilactobacillus albertensis sp. nov., Limosilactobacillus rudii sp. nov., Limosilactobacillus fastidiosus sp. nov., five novel Limosilactobacillus species isolated from the vertebrate gastrointestinal tract, and proposal of 6 subspecies of Limosilactobacillus reuteri adapted to the gastrointestinal tract of specific vertebrate hosts.</title>
        <authorList>
            <person name="Li F."/>
            <person name="Cheng C."/>
            <person name="Zheng J."/>
            <person name="Quevedo R.M."/>
            <person name="Li J."/>
            <person name="Roos S."/>
            <person name="Gaenzle M.G."/>
            <person name="Walter J."/>
        </authorList>
    </citation>
    <scope>NUCLEOTIDE SEQUENCE [LARGE SCALE GENOMIC DNA]</scope>
    <source>
        <strain evidence="5 6">STM2_1</strain>
    </source>
</reference>
<dbReference type="InterPro" id="IPR028082">
    <property type="entry name" value="Peripla_BP_I"/>
</dbReference>
<keyword evidence="2 5" id="KW-0238">DNA-binding</keyword>
<dbReference type="GO" id="GO:0000976">
    <property type="term" value="F:transcription cis-regulatory region binding"/>
    <property type="evidence" value="ECO:0007669"/>
    <property type="project" value="TreeGrafter"/>
</dbReference>
<dbReference type="AlphaFoldDB" id="A0A7W3UKM6"/>
<dbReference type="Proteomes" id="UP000517106">
    <property type="component" value="Unassembled WGS sequence"/>
</dbReference>
<dbReference type="InterPro" id="IPR001761">
    <property type="entry name" value="Peripla_BP/Lac1_sug-bd_dom"/>
</dbReference>
<evidence type="ECO:0000313" key="5">
    <source>
        <dbReference type="EMBL" id="MBB1097327.1"/>
    </source>
</evidence>
<protein>
    <submittedName>
        <fullName evidence="5">LacI family DNA-binding transcriptional regulator</fullName>
    </submittedName>
</protein>
<feature type="domain" description="HTH lacI-type" evidence="4">
    <location>
        <begin position="2"/>
        <end position="56"/>
    </location>
</feature>
<dbReference type="EMBL" id="JACIVA010000045">
    <property type="protein sequence ID" value="MBB1097327.1"/>
    <property type="molecule type" value="Genomic_DNA"/>
</dbReference>
<dbReference type="PANTHER" id="PTHR30146">
    <property type="entry name" value="LACI-RELATED TRANSCRIPTIONAL REPRESSOR"/>
    <property type="match status" value="1"/>
</dbReference>
<dbReference type="InterPro" id="IPR010982">
    <property type="entry name" value="Lambda_DNA-bd_dom_sf"/>
</dbReference>
<evidence type="ECO:0000259" key="4">
    <source>
        <dbReference type="PROSITE" id="PS50932"/>
    </source>
</evidence>
<dbReference type="CDD" id="cd01392">
    <property type="entry name" value="HTH_LacI"/>
    <property type="match status" value="1"/>
</dbReference>
<keyword evidence="3" id="KW-0804">Transcription</keyword>
<dbReference type="PROSITE" id="PS50932">
    <property type="entry name" value="HTH_LACI_2"/>
    <property type="match status" value="1"/>
</dbReference>
<dbReference type="SUPFAM" id="SSF53822">
    <property type="entry name" value="Periplasmic binding protein-like I"/>
    <property type="match status" value="1"/>
</dbReference>
<name>A0A7W3UKM6_9LACO</name>
<organism evidence="5 6">
    <name type="scientific">Limosilactobacillus rudii</name>
    <dbReference type="NCBI Taxonomy" id="2759755"/>
    <lineage>
        <taxon>Bacteria</taxon>
        <taxon>Bacillati</taxon>
        <taxon>Bacillota</taxon>
        <taxon>Bacilli</taxon>
        <taxon>Lactobacillales</taxon>
        <taxon>Lactobacillaceae</taxon>
        <taxon>Limosilactobacillus</taxon>
    </lineage>
</organism>
<dbReference type="InterPro" id="IPR000843">
    <property type="entry name" value="HTH_LacI"/>
</dbReference>
<dbReference type="PANTHER" id="PTHR30146:SF105">
    <property type="entry name" value="CATABOLITE CONTROL PROTEIN B"/>
    <property type="match status" value="1"/>
</dbReference>
<dbReference type="Pfam" id="PF00356">
    <property type="entry name" value="LacI"/>
    <property type="match status" value="1"/>
</dbReference>